<keyword evidence="4" id="KW-1185">Reference proteome</keyword>
<feature type="compositionally biased region" description="Basic and acidic residues" evidence="1">
    <location>
        <begin position="46"/>
        <end position="61"/>
    </location>
</feature>
<evidence type="ECO:0000256" key="1">
    <source>
        <dbReference type="SAM" id="MobiDB-lite"/>
    </source>
</evidence>
<feature type="region of interest" description="Disordered" evidence="1">
    <location>
        <begin position="29"/>
        <end position="93"/>
    </location>
</feature>
<feature type="region of interest" description="Disordered" evidence="1">
    <location>
        <begin position="115"/>
        <end position="181"/>
    </location>
</feature>
<accession>A0A9P6NV88</accession>
<organism evidence="3 4">
    <name type="scientific">Cronartium quercuum f. sp. fusiforme G11</name>
    <dbReference type="NCBI Taxonomy" id="708437"/>
    <lineage>
        <taxon>Eukaryota</taxon>
        <taxon>Fungi</taxon>
        <taxon>Dikarya</taxon>
        <taxon>Basidiomycota</taxon>
        <taxon>Pucciniomycotina</taxon>
        <taxon>Pucciniomycetes</taxon>
        <taxon>Pucciniales</taxon>
        <taxon>Coleosporiaceae</taxon>
        <taxon>Cronartium</taxon>
    </lineage>
</organism>
<dbReference type="Proteomes" id="UP000886653">
    <property type="component" value="Unassembled WGS sequence"/>
</dbReference>
<evidence type="ECO:0000313" key="4">
    <source>
        <dbReference type="Proteomes" id="UP000886653"/>
    </source>
</evidence>
<feature type="chain" id="PRO_5040394652" evidence="2">
    <location>
        <begin position="19"/>
        <end position="181"/>
    </location>
</feature>
<comment type="caution">
    <text evidence="3">The sequence shown here is derived from an EMBL/GenBank/DDBJ whole genome shotgun (WGS) entry which is preliminary data.</text>
</comment>
<sequence>MKFISICIISLSIGAAYGLVAAPRKLMARDNPPTRTEDEEQLVQNRNEKLTNGEKPFEKPISDFGYPAKPITSNSPTTETEHHQAEVDTLASKIRKTEENLRQYKKKYFALTGKAYTNRTPKQESQLPRTQSPPKVTYPLGHSNNHKPGIVNYSDDIWHPATETETVNNNNKKDNKNGGGS</sequence>
<protein>
    <submittedName>
        <fullName evidence="3">Uncharacterized protein</fullName>
    </submittedName>
</protein>
<reference evidence="3" key="1">
    <citation type="submission" date="2013-11" db="EMBL/GenBank/DDBJ databases">
        <title>Genome sequence of the fusiform rust pathogen reveals effectors for host alternation and coevolution with pine.</title>
        <authorList>
            <consortium name="DOE Joint Genome Institute"/>
            <person name="Smith K."/>
            <person name="Pendleton A."/>
            <person name="Kubisiak T."/>
            <person name="Anderson C."/>
            <person name="Salamov A."/>
            <person name="Aerts A."/>
            <person name="Riley R."/>
            <person name="Clum A."/>
            <person name="Lindquist E."/>
            <person name="Ence D."/>
            <person name="Campbell M."/>
            <person name="Kronenberg Z."/>
            <person name="Feau N."/>
            <person name="Dhillon B."/>
            <person name="Hamelin R."/>
            <person name="Burleigh J."/>
            <person name="Smith J."/>
            <person name="Yandell M."/>
            <person name="Nelson C."/>
            <person name="Grigoriev I."/>
            <person name="Davis J."/>
        </authorList>
    </citation>
    <scope>NUCLEOTIDE SEQUENCE</scope>
    <source>
        <strain evidence="3">G11</strain>
    </source>
</reference>
<dbReference type="AlphaFoldDB" id="A0A9P6NV88"/>
<keyword evidence="2" id="KW-0732">Signal</keyword>
<feature type="compositionally biased region" description="Polar residues" evidence="1">
    <location>
        <begin position="115"/>
        <end position="134"/>
    </location>
</feature>
<feature type="compositionally biased region" description="Basic and acidic residues" evidence="1">
    <location>
        <begin position="171"/>
        <end position="181"/>
    </location>
</feature>
<proteinExistence type="predicted"/>
<evidence type="ECO:0000256" key="2">
    <source>
        <dbReference type="SAM" id="SignalP"/>
    </source>
</evidence>
<gene>
    <name evidence="3" type="ORF">CROQUDRAFT_87653</name>
</gene>
<feature type="signal peptide" evidence="2">
    <location>
        <begin position="1"/>
        <end position="18"/>
    </location>
</feature>
<dbReference type="EMBL" id="MU167217">
    <property type="protein sequence ID" value="KAG0150814.1"/>
    <property type="molecule type" value="Genomic_DNA"/>
</dbReference>
<name>A0A9P6NV88_9BASI</name>
<evidence type="ECO:0000313" key="3">
    <source>
        <dbReference type="EMBL" id="KAG0150814.1"/>
    </source>
</evidence>